<feature type="compositionally biased region" description="Basic residues" evidence="1">
    <location>
        <begin position="128"/>
        <end position="139"/>
    </location>
</feature>
<sequence length="450" mass="49968">MGHPNSYVGPNLFGNPAQAPTCSRGISASPHDYQSFQNSSGFPVAARGNPVQLSHSPASHSNYSGHIGPQGHHSQVLFLQSPLERAAPPTQLLQSTPQGSPFKYTFSSPLPGRNPSFQFSAPSVSKPPPKKRAPRRKAPSRPCAKDVVPPEPTPAAPAEINSAETQMRIPLSDAPRSQEPGPANDPNVEDSIDDSPPSKRQHAPPKLWRRFKPNPLTDSATAQPNTLFRIRGPTNFNNFCVYNKVASPIYHDKLQTVSDRMVQCGELWQQLDEETKDQWRDQEFFDTISPPDNVAPGSKQSKVAVTQWKKRERFKLNMWVRKMKRNLKNLSTSHQVEGFFVLASRNPDNPELITGGSILAEEFLDVLEKGANTFQLFYNFINGQQAVKEISGDYPRPSTKRKRCSGKDPENGDCLYNLGKLTLIRLKQLRYTAYFTTLSLGSKVANAAEI</sequence>
<feature type="compositionally biased region" description="Basic residues" evidence="1">
    <location>
        <begin position="199"/>
        <end position="212"/>
    </location>
</feature>
<feature type="compositionally biased region" description="Polar residues" evidence="1">
    <location>
        <begin position="51"/>
        <end position="64"/>
    </location>
</feature>
<name>A0ABY7CSP1_9BASI</name>
<accession>A0ABY7CSP1</accession>
<evidence type="ECO:0000256" key="1">
    <source>
        <dbReference type="SAM" id="MobiDB-lite"/>
    </source>
</evidence>
<proteinExistence type="predicted"/>
<feature type="compositionally biased region" description="Polar residues" evidence="1">
    <location>
        <begin position="18"/>
        <end position="41"/>
    </location>
</feature>
<dbReference type="Proteomes" id="UP001164743">
    <property type="component" value="Chromosome 9A"/>
</dbReference>
<dbReference type="RefSeq" id="XP_053023838.1">
    <property type="nucleotide sequence ID" value="XM_053172616.1"/>
</dbReference>
<gene>
    <name evidence="2" type="ORF">PtA15_9A410</name>
</gene>
<reference evidence="2" key="1">
    <citation type="submission" date="2022-10" db="EMBL/GenBank/DDBJ databases">
        <title>Puccinia triticina Genome sequencing and assembly.</title>
        <authorList>
            <person name="Li C."/>
        </authorList>
    </citation>
    <scope>NUCLEOTIDE SEQUENCE</scope>
    <source>
        <strain evidence="2">Pt15</strain>
    </source>
</reference>
<keyword evidence="3" id="KW-1185">Reference proteome</keyword>
<dbReference type="GeneID" id="77813511"/>
<evidence type="ECO:0000313" key="2">
    <source>
        <dbReference type="EMBL" id="WAQ88283.1"/>
    </source>
</evidence>
<organism evidence="2 3">
    <name type="scientific">Puccinia triticina</name>
    <dbReference type="NCBI Taxonomy" id="208348"/>
    <lineage>
        <taxon>Eukaryota</taxon>
        <taxon>Fungi</taxon>
        <taxon>Dikarya</taxon>
        <taxon>Basidiomycota</taxon>
        <taxon>Pucciniomycotina</taxon>
        <taxon>Pucciniomycetes</taxon>
        <taxon>Pucciniales</taxon>
        <taxon>Pucciniaceae</taxon>
        <taxon>Puccinia</taxon>
    </lineage>
</organism>
<feature type="region of interest" description="Disordered" evidence="1">
    <location>
        <begin position="1"/>
        <end position="72"/>
    </location>
</feature>
<evidence type="ECO:0000313" key="3">
    <source>
        <dbReference type="Proteomes" id="UP001164743"/>
    </source>
</evidence>
<feature type="region of interest" description="Disordered" evidence="1">
    <location>
        <begin position="91"/>
        <end position="220"/>
    </location>
</feature>
<protein>
    <recommendedName>
        <fullName evidence="4">HMG box domain-containing protein</fullName>
    </recommendedName>
</protein>
<dbReference type="EMBL" id="CP110429">
    <property type="protein sequence ID" value="WAQ88283.1"/>
    <property type="molecule type" value="Genomic_DNA"/>
</dbReference>
<evidence type="ECO:0008006" key="4">
    <source>
        <dbReference type="Google" id="ProtNLM"/>
    </source>
</evidence>